<reference evidence="1 2" key="1">
    <citation type="submission" date="2023-11" db="EMBL/GenBank/DDBJ databases">
        <title>Draft genome sequence and annotation of the polyextremotolerant black yeast-like fungus Aureobasidium pullulans NRRL 62042.</title>
        <authorList>
            <person name="Dielentheis-Frenken M.R.E."/>
            <person name="Wibberg D."/>
            <person name="Blank L.M."/>
            <person name="Tiso T."/>
        </authorList>
    </citation>
    <scope>NUCLEOTIDE SEQUENCE [LARGE SCALE GENOMIC DNA]</scope>
    <source>
        <strain evidence="1 2">NRRL 62042</strain>
    </source>
</reference>
<dbReference type="Proteomes" id="UP001341245">
    <property type="component" value="Unassembled WGS sequence"/>
</dbReference>
<organism evidence="1 2">
    <name type="scientific">Aureobasidium pullulans</name>
    <name type="common">Black yeast</name>
    <name type="synonym">Pullularia pullulans</name>
    <dbReference type="NCBI Taxonomy" id="5580"/>
    <lineage>
        <taxon>Eukaryota</taxon>
        <taxon>Fungi</taxon>
        <taxon>Dikarya</taxon>
        <taxon>Ascomycota</taxon>
        <taxon>Pezizomycotina</taxon>
        <taxon>Dothideomycetes</taxon>
        <taxon>Dothideomycetidae</taxon>
        <taxon>Dothideales</taxon>
        <taxon>Saccotheciaceae</taxon>
        <taxon>Aureobasidium</taxon>
    </lineage>
</organism>
<keyword evidence="2" id="KW-1185">Reference proteome</keyword>
<gene>
    <name evidence="1" type="ORF">QM012_009407</name>
</gene>
<name>A0ABR0TIA1_AURPU</name>
<sequence length="354" mass="40799">MEEHSSEADTQLSQDIHLMGPDIDIIQDIEQDLEDYSRLAKLGRFGAASAFFEEVLSRNLSCFAVLAEHCHALIDQGDFMNAELILSDCLNRQSKSVRGADCFEPDEKQLLSLLLTYVRIFNGLYQRQEEETSTQIRWSFSLIDVSDSTKLTDAQRQIILICLRIYGAARINPSITLEDLRLPWLPQPSYPGEIMTVSNGYLVWFEDLLAQHLWDANIILQHLDKFRAPSLYHQDYNRILRMLENAIDSDLAISSELFAHMSLMATLYETALLRIWSNVHRSPYRTIPRIGSSPEAENLIDKIKQILQHRSGDTEVVEARPYKRLQLSIIDHETLRYVKIDMQKLRLVLAHPLD</sequence>
<dbReference type="EMBL" id="JASGXD010000009">
    <property type="protein sequence ID" value="KAK6003636.1"/>
    <property type="molecule type" value="Genomic_DNA"/>
</dbReference>
<accession>A0ABR0TIA1</accession>
<evidence type="ECO:0000313" key="1">
    <source>
        <dbReference type="EMBL" id="KAK6003636.1"/>
    </source>
</evidence>
<protein>
    <submittedName>
        <fullName evidence="1">Uncharacterized protein</fullName>
    </submittedName>
</protein>
<evidence type="ECO:0000313" key="2">
    <source>
        <dbReference type="Proteomes" id="UP001341245"/>
    </source>
</evidence>
<proteinExistence type="predicted"/>
<comment type="caution">
    <text evidence="1">The sequence shown here is derived from an EMBL/GenBank/DDBJ whole genome shotgun (WGS) entry which is preliminary data.</text>
</comment>